<dbReference type="Gene3D" id="2.160.20.10">
    <property type="entry name" value="Single-stranded right-handed beta-helix, Pectin lyase-like"/>
    <property type="match status" value="1"/>
</dbReference>
<accession>A0AAU9DM73</accession>
<name>A0AAU9DM73_9BACT</name>
<keyword evidence="1" id="KW-0732">Signal</keyword>
<keyword evidence="2" id="KW-0614">Plasmid</keyword>
<dbReference type="Proteomes" id="UP001348817">
    <property type="component" value="Plasmid pFA4"/>
</dbReference>
<dbReference type="InterPro" id="IPR012334">
    <property type="entry name" value="Pectin_lyas_fold"/>
</dbReference>
<dbReference type="InterPro" id="IPR013783">
    <property type="entry name" value="Ig-like_fold"/>
</dbReference>
<evidence type="ECO:0000313" key="2">
    <source>
        <dbReference type="EMBL" id="BDD12295.1"/>
    </source>
</evidence>
<dbReference type="RefSeq" id="WP_338395649.1">
    <property type="nucleotide sequence ID" value="NZ_AP025318.1"/>
</dbReference>
<reference evidence="2 3" key="1">
    <citation type="submission" date="2021-12" db="EMBL/GenBank/DDBJ databases">
        <title>Genome sequencing of bacteria with rrn-lacking chromosome and rrn-plasmid.</title>
        <authorList>
            <person name="Anda M."/>
            <person name="Iwasaki W."/>
        </authorList>
    </citation>
    <scope>NUCLEOTIDE SEQUENCE [LARGE SCALE GENOMIC DNA]</scope>
    <source>
        <strain evidence="2 3">DSM 100852</strain>
        <plasmid evidence="2 3">pFA4</plasmid>
    </source>
</reference>
<evidence type="ECO:0008006" key="4">
    <source>
        <dbReference type="Google" id="ProtNLM"/>
    </source>
</evidence>
<dbReference type="SUPFAM" id="SSF48726">
    <property type="entry name" value="Immunoglobulin"/>
    <property type="match status" value="1"/>
</dbReference>
<dbReference type="InterPro" id="IPR036179">
    <property type="entry name" value="Ig-like_dom_sf"/>
</dbReference>
<sequence>MKRVLIFALCMMALHAMGQQCYDPDFPEMTEFMKAGVRGGIPDDLSIVQTLSPGDDLQATLNQVSGAGGGVVLLKEGTYSFSNTIKIPSNVVLRGESRSGTILRCLMRSTGKTSAVLFENATKAGLENLTVTLDAGDIEPIDRKNRTDGGWCGDCFKNNPSGAKDLYVRLVHVNGGSSDCWVKDCDIIKSGTDPVLLEGKHNTFKNNVVDRCFNKGSGGNGYYDVRGSYNLIEGETVKRIRHFAIQQGAEYNVVTKCYFEVDINFHNKDKGRNLVEDNKIFLATWHGWNIFSTGGASYGHTPPGDRNILFNNKTKYKWEAENVRFADPNVVYTFTTYGDPKDSGWDVPPCGTFLLDPNAAGNELSIDTQPVAVTVCENGEAEFSVKATNGTAYRWYFKGKAIHDNSYYSGTNTNTLKVKKAAKTKQGAYSVKVSGIQQGLTMDSESGELTINDLPAIQPFGNLSAEEGKSVTLEVELLGQDIAGHTFQWFSSPSEEADPVIMDGESEKSLSFTPKMNQNGHKFGVKVTGPQGCSAMSNMASISVFRLLDAQSQVADITVLPNPAERYVSVRGMEEGDVEIYTLDGRFVLSVSAVAGGELDLGDVNPGTYILRTVSGETVSQTRLVLQ</sequence>
<dbReference type="InterPro" id="IPR011050">
    <property type="entry name" value="Pectin_lyase_fold/virulence"/>
</dbReference>
<organism evidence="2 3">
    <name type="scientific">Fulvitalea axinellae</name>
    <dbReference type="NCBI Taxonomy" id="1182444"/>
    <lineage>
        <taxon>Bacteria</taxon>
        <taxon>Pseudomonadati</taxon>
        <taxon>Bacteroidota</taxon>
        <taxon>Cytophagia</taxon>
        <taxon>Cytophagales</taxon>
        <taxon>Persicobacteraceae</taxon>
        <taxon>Fulvitalea</taxon>
    </lineage>
</organism>
<dbReference type="AlphaFoldDB" id="A0AAU9DM73"/>
<keyword evidence="3" id="KW-1185">Reference proteome</keyword>
<dbReference type="EMBL" id="AP025318">
    <property type="protein sequence ID" value="BDD12295.1"/>
    <property type="molecule type" value="Genomic_DNA"/>
</dbReference>
<dbReference type="SUPFAM" id="SSF51126">
    <property type="entry name" value="Pectin lyase-like"/>
    <property type="match status" value="1"/>
</dbReference>
<dbReference type="InterPro" id="IPR026444">
    <property type="entry name" value="Secre_tail"/>
</dbReference>
<protein>
    <recommendedName>
        <fullName evidence="4">Por secretion system C-terminal sorting domain-containing protein</fullName>
    </recommendedName>
</protein>
<dbReference type="NCBIfam" id="TIGR04183">
    <property type="entry name" value="Por_Secre_tail"/>
    <property type="match status" value="1"/>
</dbReference>
<geneLocation type="plasmid" evidence="2 3">
    <name>pFA4</name>
</geneLocation>
<feature type="signal peptide" evidence="1">
    <location>
        <begin position="1"/>
        <end position="18"/>
    </location>
</feature>
<proteinExistence type="predicted"/>
<evidence type="ECO:0000256" key="1">
    <source>
        <dbReference type="SAM" id="SignalP"/>
    </source>
</evidence>
<evidence type="ECO:0000313" key="3">
    <source>
        <dbReference type="Proteomes" id="UP001348817"/>
    </source>
</evidence>
<gene>
    <name evidence="2" type="ORF">FUAX_47270</name>
</gene>
<dbReference type="Gene3D" id="2.60.40.10">
    <property type="entry name" value="Immunoglobulins"/>
    <property type="match status" value="1"/>
</dbReference>
<feature type="chain" id="PRO_5043392500" description="Por secretion system C-terminal sorting domain-containing protein" evidence="1">
    <location>
        <begin position="19"/>
        <end position="627"/>
    </location>
</feature>
<dbReference type="KEGG" id="fax:FUAX_47270"/>